<dbReference type="EMBL" id="CAJOAX010020165">
    <property type="protein sequence ID" value="CAF4193174.1"/>
    <property type="molecule type" value="Genomic_DNA"/>
</dbReference>
<comment type="caution">
    <text evidence="1">The sequence shown here is derived from an EMBL/GenBank/DDBJ whole genome shotgun (WGS) entry which is preliminary data.</text>
</comment>
<dbReference type="Proteomes" id="UP000663823">
    <property type="component" value="Unassembled WGS sequence"/>
</dbReference>
<evidence type="ECO:0000313" key="1">
    <source>
        <dbReference type="EMBL" id="CAF4193174.1"/>
    </source>
</evidence>
<protein>
    <submittedName>
        <fullName evidence="1">Uncharacterized protein</fullName>
    </submittedName>
</protein>
<gene>
    <name evidence="1" type="ORF">OTI717_LOCUS38245</name>
</gene>
<feature type="non-terminal residue" evidence="1">
    <location>
        <position position="1"/>
    </location>
</feature>
<dbReference type="AlphaFoldDB" id="A0A820AV47"/>
<reference evidence="1" key="1">
    <citation type="submission" date="2021-02" db="EMBL/GenBank/DDBJ databases">
        <authorList>
            <person name="Nowell W R."/>
        </authorList>
    </citation>
    <scope>NUCLEOTIDE SEQUENCE</scope>
</reference>
<accession>A0A820AV47</accession>
<organism evidence="1 2">
    <name type="scientific">Rotaria sordida</name>
    <dbReference type="NCBI Taxonomy" id="392033"/>
    <lineage>
        <taxon>Eukaryota</taxon>
        <taxon>Metazoa</taxon>
        <taxon>Spiralia</taxon>
        <taxon>Gnathifera</taxon>
        <taxon>Rotifera</taxon>
        <taxon>Eurotatoria</taxon>
        <taxon>Bdelloidea</taxon>
        <taxon>Philodinida</taxon>
        <taxon>Philodinidae</taxon>
        <taxon>Rotaria</taxon>
    </lineage>
</organism>
<name>A0A820AV47_9BILA</name>
<sequence>LYQIMNMKYLITYQERLIIPKYPQVYVLF</sequence>
<evidence type="ECO:0000313" key="2">
    <source>
        <dbReference type="Proteomes" id="UP000663823"/>
    </source>
</evidence>
<proteinExistence type="predicted"/>